<accession>A0A3E0UL72</accession>
<reference evidence="13 14" key="1">
    <citation type="submission" date="2018-08" db="EMBL/GenBank/DDBJ databases">
        <title>Thalassotalea euphylliae genome.</title>
        <authorList>
            <person name="Summers S."/>
            <person name="Rice S.A."/>
            <person name="Freckelton M.L."/>
            <person name="Nedved B.T."/>
            <person name="Hadfield M.G."/>
        </authorList>
    </citation>
    <scope>NUCLEOTIDE SEQUENCE [LARGE SCALE GENOMIC DNA]</scope>
    <source>
        <strain evidence="13 14">H2</strain>
    </source>
</reference>
<evidence type="ECO:0000256" key="8">
    <source>
        <dbReference type="ARBA" id="ARBA00023316"/>
    </source>
</evidence>
<comment type="caution">
    <text evidence="13">The sequence shown here is derived from an EMBL/GenBank/DDBJ whole genome shotgun (WGS) entry which is preliminary data.</text>
</comment>
<evidence type="ECO:0000256" key="6">
    <source>
        <dbReference type="ARBA" id="ARBA00022960"/>
    </source>
</evidence>
<keyword evidence="8 9" id="KW-0961">Cell wall biogenesis/degradation</keyword>
<keyword evidence="4" id="KW-0808">Transferase</keyword>
<dbReference type="RefSeq" id="WP_116001150.1">
    <property type="nucleotide sequence ID" value="NZ_QUOV01000001.1"/>
</dbReference>
<sequence length="336" mass="37821">MIKPWKYSPLTALLCFLITAKLAFATAYPLPPPHQRLIGEPTKHTVVRGDYFQRLAEQYNVGFLALIAANPGVDPFLTYQKPSDTLVSAQQSAELAVSQSEKKAQSQASIHIPTQLLLPFVERKGIVINLPELRLYYFQPELNRVHVFPVGIGRKGLATPNLTSYIGEKRKDPIWRPTQEMKARYLAEKGIILADEIPSGPNNPFGKYALRLATSEFLIHGTNQRFGIGTRASSGCIRMYDDDIKWLFENVPLNTQVKIIDQPIKMSYEKPGLKLFEVHQALTSEQTALQNADGWQRLVKFIGESEIERYRADFEKPSGLVIRVEKAKSAVQQAAD</sequence>
<feature type="active site" description="Proton donor/acceptor" evidence="9">
    <location>
        <position position="220"/>
    </location>
</feature>
<dbReference type="EMBL" id="QUOV01000001">
    <property type="protein sequence ID" value="REL36482.1"/>
    <property type="molecule type" value="Genomic_DNA"/>
</dbReference>
<dbReference type="PROSITE" id="PS51782">
    <property type="entry name" value="LYSM"/>
    <property type="match status" value="1"/>
</dbReference>
<evidence type="ECO:0000313" key="14">
    <source>
        <dbReference type="Proteomes" id="UP000256999"/>
    </source>
</evidence>
<keyword evidence="7 9" id="KW-0573">Peptidoglycan synthesis</keyword>
<comment type="similarity">
    <text evidence="2">Belongs to the YkuD family.</text>
</comment>
<keyword evidence="3" id="KW-0328">Glycosyltransferase</keyword>
<dbReference type="InterPro" id="IPR036779">
    <property type="entry name" value="LysM_dom_sf"/>
</dbReference>
<evidence type="ECO:0000256" key="3">
    <source>
        <dbReference type="ARBA" id="ARBA00022676"/>
    </source>
</evidence>
<dbReference type="Gene3D" id="3.10.350.10">
    <property type="entry name" value="LysM domain"/>
    <property type="match status" value="1"/>
</dbReference>
<dbReference type="GO" id="GO:0071555">
    <property type="term" value="P:cell wall organization"/>
    <property type="evidence" value="ECO:0007669"/>
    <property type="project" value="UniProtKB-UniRule"/>
</dbReference>
<evidence type="ECO:0000259" key="12">
    <source>
        <dbReference type="PROSITE" id="PS52029"/>
    </source>
</evidence>
<proteinExistence type="inferred from homology"/>
<evidence type="ECO:0000256" key="2">
    <source>
        <dbReference type="ARBA" id="ARBA00005992"/>
    </source>
</evidence>
<dbReference type="PROSITE" id="PS52029">
    <property type="entry name" value="LD_TPASE"/>
    <property type="match status" value="1"/>
</dbReference>
<feature type="domain" description="LysM" evidence="11">
    <location>
        <begin position="42"/>
        <end position="88"/>
    </location>
</feature>
<dbReference type="SUPFAM" id="SSF141523">
    <property type="entry name" value="L,D-transpeptidase catalytic domain-like"/>
    <property type="match status" value="1"/>
</dbReference>
<dbReference type="InterPro" id="IPR050979">
    <property type="entry name" value="LD-transpeptidase"/>
</dbReference>
<dbReference type="CDD" id="cd00118">
    <property type="entry name" value="LysM"/>
    <property type="match status" value="1"/>
</dbReference>
<evidence type="ECO:0000256" key="7">
    <source>
        <dbReference type="ARBA" id="ARBA00022984"/>
    </source>
</evidence>
<feature type="active site" description="Nucleophile" evidence="9">
    <location>
        <position position="236"/>
    </location>
</feature>
<gene>
    <name evidence="13" type="ORF">DXX92_14805</name>
</gene>
<evidence type="ECO:0000313" key="13">
    <source>
        <dbReference type="EMBL" id="REL36482.1"/>
    </source>
</evidence>
<dbReference type="CDD" id="cd16913">
    <property type="entry name" value="YkuD_like"/>
    <property type="match status" value="1"/>
</dbReference>
<evidence type="ECO:0000256" key="4">
    <source>
        <dbReference type="ARBA" id="ARBA00022679"/>
    </source>
</evidence>
<dbReference type="InterPro" id="IPR038063">
    <property type="entry name" value="Transpep_catalytic_dom"/>
</dbReference>
<dbReference type="GO" id="GO:0008360">
    <property type="term" value="P:regulation of cell shape"/>
    <property type="evidence" value="ECO:0007669"/>
    <property type="project" value="UniProtKB-UniRule"/>
</dbReference>
<dbReference type="PANTHER" id="PTHR30582">
    <property type="entry name" value="L,D-TRANSPEPTIDASE"/>
    <property type="match status" value="1"/>
</dbReference>
<dbReference type="GO" id="GO:0005576">
    <property type="term" value="C:extracellular region"/>
    <property type="evidence" value="ECO:0007669"/>
    <property type="project" value="TreeGrafter"/>
</dbReference>
<dbReference type="GO" id="GO:0071972">
    <property type="term" value="F:peptidoglycan L,D-transpeptidase activity"/>
    <property type="evidence" value="ECO:0007669"/>
    <property type="project" value="TreeGrafter"/>
</dbReference>
<name>A0A3E0UL72_9GAMM</name>
<evidence type="ECO:0000256" key="10">
    <source>
        <dbReference type="SAM" id="SignalP"/>
    </source>
</evidence>
<protein>
    <submittedName>
        <fullName evidence="13">Peptidoglycan-binding protein</fullName>
    </submittedName>
</protein>
<evidence type="ECO:0000256" key="5">
    <source>
        <dbReference type="ARBA" id="ARBA00022801"/>
    </source>
</evidence>
<evidence type="ECO:0000256" key="9">
    <source>
        <dbReference type="PROSITE-ProRule" id="PRU01373"/>
    </source>
</evidence>
<feature type="domain" description="L,D-TPase catalytic" evidence="12">
    <location>
        <begin position="124"/>
        <end position="260"/>
    </location>
</feature>
<organism evidence="13 14">
    <name type="scientific">Thalassotalea euphylliae</name>
    <dbReference type="NCBI Taxonomy" id="1655234"/>
    <lineage>
        <taxon>Bacteria</taxon>
        <taxon>Pseudomonadati</taxon>
        <taxon>Pseudomonadota</taxon>
        <taxon>Gammaproteobacteria</taxon>
        <taxon>Alteromonadales</taxon>
        <taxon>Colwelliaceae</taxon>
        <taxon>Thalassotalea</taxon>
    </lineage>
</organism>
<evidence type="ECO:0000259" key="11">
    <source>
        <dbReference type="PROSITE" id="PS51782"/>
    </source>
</evidence>
<dbReference type="UniPathway" id="UPA00219"/>
<dbReference type="OrthoDB" id="9787225at2"/>
<dbReference type="PANTHER" id="PTHR30582:SF24">
    <property type="entry name" value="L,D-TRANSPEPTIDASE ERFK_SRFK-RELATED"/>
    <property type="match status" value="1"/>
</dbReference>
<dbReference type="Proteomes" id="UP000256999">
    <property type="component" value="Unassembled WGS sequence"/>
</dbReference>
<keyword evidence="5" id="KW-0378">Hydrolase</keyword>
<keyword evidence="6 9" id="KW-0133">Cell shape</keyword>
<dbReference type="InterPro" id="IPR005490">
    <property type="entry name" value="LD_TPept_cat_dom"/>
</dbReference>
<comment type="pathway">
    <text evidence="1 9">Cell wall biogenesis; peptidoglycan biosynthesis.</text>
</comment>
<keyword evidence="10" id="KW-0732">Signal</keyword>
<dbReference type="AlphaFoldDB" id="A0A3E0UL72"/>
<dbReference type="Pfam" id="PF03734">
    <property type="entry name" value="YkuD"/>
    <property type="match status" value="1"/>
</dbReference>
<dbReference type="GO" id="GO:0018104">
    <property type="term" value="P:peptidoglycan-protein cross-linking"/>
    <property type="evidence" value="ECO:0007669"/>
    <property type="project" value="TreeGrafter"/>
</dbReference>
<feature type="signal peptide" evidence="10">
    <location>
        <begin position="1"/>
        <end position="25"/>
    </location>
</feature>
<dbReference type="InterPro" id="IPR018392">
    <property type="entry name" value="LysM"/>
</dbReference>
<feature type="chain" id="PRO_5017833979" evidence="10">
    <location>
        <begin position="26"/>
        <end position="336"/>
    </location>
</feature>
<dbReference type="Gene3D" id="2.40.440.10">
    <property type="entry name" value="L,D-transpeptidase catalytic domain-like"/>
    <property type="match status" value="1"/>
</dbReference>
<evidence type="ECO:0000256" key="1">
    <source>
        <dbReference type="ARBA" id="ARBA00004752"/>
    </source>
</evidence>
<dbReference type="GO" id="GO:0016757">
    <property type="term" value="F:glycosyltransferase activity"/>
    <property type="evidence" value="ECO:0007669"/>
    <property type="project" value="UniProtKB-KW"/>
</dbReference>